<keyword evidence="3" id="KW-0677">Repeat</keyword>
<dbReference type="GO" id="GO:0030248">
    <property type="term" value="F:cellulose binding"/>
    <property type="evidence" value="ECO:0007669"/>
    <property type="project" value="InterPro"/>
</dbReference>
<dbReference type="EMBL" id="CAJNOC010007409">
    <property type="protein sequence ID" value="CAF1098394.1"/>
    <property type="molecule type" value="Genomic_DNA"/>
</dbReference>
<dbReference type="InterPro" id="IPR000152">
    <property type="entry name" value="EGF-type_Asp/Asn_hydroxyl_site"/>
</dbReference>
<feature type="disulfide bond" evidence="6">
    <location>
        <begin position="315"/>
        <end position="324"/>
    </location>
</feature>
<dbReference type="Pfam" id="PF00734">
    <property type="entry name" value="CBM_1"/>
    <property type="match status" value="2"/>
</dbReference>
<feature type="chain" id="PRO_5032464432" evidence="8">
    <location>
        <begin position="17"/>
        <end position="465"/>
    </location>
</feature>
<feature type="domain" description="CBM1" evidence="10">
    <location>
        <begin position="17"/>
        <end position="53"/>
    </location>
</feature>
<keyword evidence="2 8" id="KW-0732">Signal</keyword>
<evidence type="ECO:0000256" key="5">
    <source>
        <dbReference type="ARBA" id="ARBA00023180"/>
    </source>
</evidence>
<keyword evidence="1 6" id="KW-0245">EGF-like domain</keyword>
<evidence type="ECO:0000256" key="8">
    <source>
        <dbReference type="SAM" id="SignalP"/>
    </source>
</evidence>
<dbReference type="GO" id="GO:0009986">
    <property type="term" value="C:cell surface"/>
    <property type="evidence" value="ECO:0007669"/>
    <property type="project" value="TreeGrafter"/>
</dbReference>
<dbReference type="GO" id="GO:0005886">
    <property type="term" value="C:plasma membrane"/>
    <property type="evidence" value="ECO:0007669"/>
    <property type="project" value="TreeGrafter"/>
</dbReference>
<evidence type="ECO:0000256" key="1">
    <source>
        <dbReference type="ARBA" id="ARBA00022536"/>
    </source>
</evidence>
<feature type="domain" description="CBM1" evidence="10">
    <location>
        <begin position="60"/>
        <end position="96"/>
    </location>
</feature>
<dbReference type="PROSITE" id="PS50026">
    <property type="entry name" value="EGF_3"/>
    <property type="match status" value="3"/>
</dbReference>
<dbReference type="SMART" id="SM00236">
    <property type="entry name" value="fCBD"/>
    <property type="match status" value="2"/>
</dbReference>
<dbReference type="GO" id="GO:0043235">
    <property type="term" value="C:receptor complex"/>
    <property type="evidence" value="ECO:0007669"/>
    <property type="project" value="TreeGrafter"/>
</dbReference>
<keyword evidence="7" id="KW-1133">Transmembrane helix</keyword>
<evidence type="ECO:0000313" key="12">
    <source>
        <dbReference type="Proteomes" id="UP000663879"/>
    </source>
</evidence>
<feature type="disulfide bond" evidence="6">
    <location>
        <begin position="353"/>
        <end position="362"/>
    </location>
</feature>
<sequence>MLKILYFLVNIIVLRNSEVAIYGQCGGNNWQGETVCDSSSYCRYINPDYSQCLPKPNDPLKVNEWGKCGGQNYTGNTTCQDWLICVYESEYFSQCLKISSSNYTNPTNKNMSTNRIISTLESLSGSQHTSLKESNSIEILFSTSKLIESTKMIFTIESNSYKQNFTLLTNTNASLQTNMINTTKLTSQIKNISTDMPVSSSYEPEKTTNAFTVTIRNNNLITGLITSKEIVSTTISNYSSFGNFKESISNSLLNTATEINSSFQTKFLEDIFILASAENVVDLIKYQIEINNCLSNCSNHGICVKISESIYGCSCYKNFIGSSCQYNTSLCSSRPCLNNGTCQNLNDSYSCLCNDFYKGRNCELEIDVCLNETCSNKGLCYNFNFEPKCKCFKSYSGDKCQIESNELKVVKVTIKTASIIAIIVIASLFLILILCDITKLFGKGIHIKKKRSVLIEEKIAYKVKI</sequence>
<evidence type="ECO:0000313" key="11">
    <source>
        <dbReference type="EMBL" id="CAF1098394.1"/>
    </source>
</evidence>
<feature type="disulfide bond" evidence="6">
    <location>
        <begin position="391"/>
        <end position="400"/>
    </location>
</feature>
<dbReference type="PROSITE" id="PS51164">
    <property type="entry name" value="CBM1_2"/>
    <property type="match status" value="2"/>
</dbReference>
<protein>
    <submittedName>
        <fullName evidence="11">Uncharacterized protein</fullName>
    </submittedName>
</protein>
<comment type="caution">
    <text evidence="6">Lacks conserved residue(s) required for the propagation of feature annotation.</text>
</comment>
<gene>
    <name evidence="11" type="ORF">OXX778_LOCUS21022</name>
</gene>
<evidence type="ECO:0000256" key="3">
    <source>
        <dbReference type="ARBA" id="ARBA00022737"/>
    </source>
</evidence>
<organism evidence="11 12">
    <name type="scientific">Brachionus calyciflorus</name>
    <dbReference type="NCBI Taxonomy" id="104777"/>
    <lineage>
        <taxon>Eukaryota</taxon>
        <taxon>Metazoa</taxon>
        <taxon>Spiralia</taxon>
        <taxon>Gnathifera</taxon>
        <taxon>Rotifera</taxon>
        <taxon>Eurotatoria</taxon>
        <taxon>Monogononta</taxon>
        <taxon>Pseudotrocha</taxon>
        <taxon>Ploima</taxon>
        <taxon>Brachionidae</taxon>
        <taxon>Brachionus</taxon>
    </lineage>
</organism>
<feature type="domain" description="EGF-like" evidence="9">
    <location>
        <begin position="289"/>
        <end position="325"/>
    </location>
</feature>
<evidence type="ECO:0000256" key="7">
    <source>
        <dbReference type="SAM" id="Phobius"/>
    </source>
</evidence>
<feature type="domain" description="EGF-like" evidence="9">
    <location>
        <begin position="327"/>
        <end position="363"/>
    </location>
</feature>
<evidence type="ECO:0000259" key="10">
    <source>
        <dbReference type="PROSITE" id="PS51164"/>
    </source>
</evidence>
<evidence type="ECO:0000259" key="9">
    <source>
        <dbReference type="PROSITE" id="PS50026"/>
    </source>
</evidence>
<comment type="caution">
    <text evidence="11">The sequence shown here is derived from an EMBL/GenBank/DDBJ whole genome shotgun (WGS) entry which is preliminary data.</text>
</comment>
<keyword evidence="7" id="KW-0812">Transmembrane</keyword>
<dbReference type="SMART" id="SM00179">
    <property type="entry name" value="EGF_CA"/>
    <property type="match status" value="3"/>
</dbReference>
<keyword evidence="7" id="KW-0472">Membrane</keyword>
<evidence type="ECO:0000256" key="6">
    <source>
        <dbReference type="PROSITE-ProRule" id="PRU00076"/>
    </source>
</evidence>
<feature type="signal peptide" evidence="8">
    <location>
        <begin position="1"/>
        <end position="16"/>
    </location>
</feature>
<feature type="transmembrane region" description="Helical" evidence="7">
    <location>
        <begin position="419"/>
        <end position="441"/>
    </location>
</feature>
<dbReference type="SMART" id="SM00181">
    <property type="entry name" value="EGF"/>
    <property type="match status" value="3"/>
</dbReference>
<dbReference type="InterPro" id="IPR035971">
    <property type="entry name" value="CBD_sf"/>
</dbReference>
<dbReference type="Proteomes" id="UP000663879">
    <property type="component" value="Unassembled WGS sequence"/>
</dbReference>
<dbReference type="FunFam" id="2.10.25.10:FF:000143">
    <property type="entry name" value="Protein crumbs 1"/>
    <property type="match status" value="1"/>
</dbReference>
<dbReference type="GO" id="GO:0007411">
    <property type="term" value="P:axon guidance"/>
    <property type="evidence" value="ECO:0007669"/>
    <property type="project" value="TreeGrafter"/>
</dbReference>
<dbReference type="PANTHER" id="PTHR45836">
    <property type="entry name" value="SLIT HOMOLOG"/>
    <property type="match status" value="1"/>
</dbReference>
<dbReference type="GO" id="GO:0005975">
    <property type="term" value="P:carbohydrate metabolic process"/>
    <property type="evidence" value="ECO:0007669"/>
    <property type="project" value="InterPro"/>
</dbReference>
<dbReference type="InterPro" id="IPR001881">
    <property type="entry name" value="EGF-like_Ca-bd_dom"/>
</dbReference>
<evidence type="ECO:0000256" key="4">
    <source>
        <dbReference type="ARBA" id="ARBA00023157"/>
    </source>
</evidence>
<dbReference type="GO" id="GO:0005576">
    <property type="term" value="C:extracellular region"/>
    <property type="evidence" value="ECO:0007669"/>
    <property type="project" value="InterPro"/>
</dbReference>
<dbReference type="SUPFAM" id="SSF57196">
    <property type="entry name" value="EGF/Laminin"/>
    <property type="match status" value="2"/>
</dbReference>
<evidence type="ECO:0000256" key="2">
    <source>
        <dbReference type="ARBA" id="ARBA00022729"/>
    </source>
</evidence>
<proteinExistence type="predicted"/>
<reference evidence="11" key="1">
    <citation type="submission" date="2021-02" db="EMBL/GenBank/DDBJ databases">
        <authorList>
            <person name="Nowell W R."/>
        </authorList>
    </citation>
    <scope>NUCLEOTIDE SEQUENCE</scope>
    <source>
        <strain evidence="11">Ploen Becks lab</strain>
    </source>
</reference>
<keyword evidence="12" id="KW-1185">Reference proteome</keyword>
<dbReference type="PANTHER" id="PTHR45836:SF23">
    <property type="entry name" value="NEUROGENIC LOCUS NOTCH HOMOLOG PROTEIN 1"/>
    <property type="match status" value="1"/>
</dbReference>
<dbReference type="GO" id="GO:0005509">
    <property type="term" value="F:calcium ion binding"/>
    <property type="evidence" value="ECO:0007669"/>
    <property type="project" value="InterPro"/>
</dbReference>
<dbReference type="Gene3D" id="2.10.25.10">
    <property type="entry name" value="Laminin"/>
    <property type="match status" value="1"/>
</dbReference>
<dbReference type="OrthoDB" id="430340at2759"/>
<keyword evidence="4 6" id="KW-1015">Disulfide bond</keyword>
<dbReference type="PROSITE" id="PS00562">
    <property type="entry name" value="CBM1_1"/>
    <property type="match status" value="1"/>
</dbReference>
<dbReference type="GO" id="GO:0007219">
    <property type="term" value="P:Notch signaling pathway"/>
    <property type="evidence" value="ECO:0007669"/>
    <property type="project" value="TreeGrafter"/>
</dbReference>
<accession>A0A814NYQ3</accession>
<feature type="domain" description="EGF-like" evidence="9">
    <location>
        <begin position="365"/>
        <end position="401"/>
    </location>
</feature>
<dbReference type="InterPro" id="IPR051355">
    <property type="entry name" value="Notch/Slit_guidance"/>
</dbReference>
<dbReference type="InterPro" id="IPR000254">
    <property type="entry name" value="CBD"/>
</dbReference>
<dbReference type="CDD" id="cd00054">
    <property type="entry name" value="EGF_CA"/>
    <property type="match status" value="1"/>
</dbReference>
<feature type="disulfide bond" evidence="6">
    <location>
        <begin position="293"/>
        <end position="303"/>
    </location>
</feature>
<dbReference type="AlphaFoldDB" id="A0A814NYQ3"/>
<dbReference type="PROSITE" id="PS00022">
    <property type="entry name" value="EGF_1"/>
    <property type="match status" value="3"/>
</dbReference>
<dbReference type="SUPFAM" id="SSF57180">
    <property type="entry name" value="Cellulose-binding domain"/>
    <property type="match status" value="2"/>
</dbReference>
<dbReference type="PROSITE" id="PS00010">
    <property type="entry name" value="ASX_HYDROXYL"/>
    <property type="match status" value="1"/>
</dbReference>
<keyword evidence="5" id="KW-0325">Glycoprotein</keyword>
<name>A0A814NYQ3_9BILA</name>
<dbReference type="InterPro" id="IPR000742">
    <property type="entry name" value="EGF"/>
</dbReference>